<dbReference type="SUPFAM" id="SSF48371">
    <property type="entry name" value="ARM repeat"/>
    <property type="match status" value="1"/>
</dbReference>
<evidence type="ECO:0000313" key="2">
    <source>
        <dbReference type="Proteomes" id="UP001361239"/>
    </source>
</evidence>
<gene>
    <name evidence="1" type="ORF">WG901_18505</name>
</gene>
<dbReference type="EMBL" id="JBBHJZ010000004">
    <property type="protein sequence ID" value="MEJ5978651.1"/>
    <property type="molecule type" value="Genomic_DNA"/>
</dbReference>
<dbReference type="PANTHER" id="PTHR34070:SF1">
    <property type="entry name" value="DNA ALKYLATION REPAIR PROTEIN"/>
    <property type="match status" value="1"/>
</dbReference>
<dbReference type="CDD" id="cd07064">
    <property type="entry name" value="AlkD_like_1"/>
    <property type="match status" value="1"/>
</dbReference>
<dbReference type="InterPro" id="IPR014825">
    <property type="entry name" value="DNA_alkylation"/>
</dbReference>
<organism evidence="1 2">
    <name type="scientific">Novosphingobium anseongense</name>
    <dbReference type="NCBI Taxonomy" id="3133436"/>
    <lineage>
        <taxon>Bacteria</taxon>
        <taxon>Pseudomonadati</taxon>
        <taxon>Pseudomonadota</taxon>
        <taxon>Alphaproteobacteria</taxon>
        <taxon>Sphingomonadales</taxon>
        <taxon>Sphingomonadaceae</taxon>
        <taxon>Novosphingobium</taxon>
    </lineage>
</organism>
<proteinExistence type="predicted"/>
<name>A0ABU8S164_9SPHN</name>
<protein>
    <submittedName>
        <fullName evidence="1">DNA alkylation repair protein</fullName>
    </submittedName>
</protein>
<dbReference type="Gene3D" id="1.25.40.290">
    <property type="entry name" value="ARM repeat domains"/>
    <property type="match status" value="1"/>
</dbReference>
<evidence type="ECO:0000313" key="1">
    <source>
        <dbReference type="EMBL" id="MEJ5978651.1"/>
    </source>
</evidence>
<dbReference type="RefSeq" id="WP_339588590.1">
    <property type="nucleotide sequence ID" value="NZ_JBBHJZ010000004.1"/>
</dbReference>
<dbReference type="InterPro" id="IPR016024">
    <property type="entry name" value="ARM-type_fold"/>
</dbReference>
<dbReference type="Proteomes" id="UP001361239">
    <property type="component" value="Unassembled WGS sequence"/>
</dbReference>
<dbReference type="PANTHER" id="PTHR34070">
    <property type="entry name" value="ARMADILLO-TYPE FOLD"/>
    <property type="match status" value="1"/>
</dbReference>
<sequence>MTTPLAAAVLAQLRAIADPARAPAMQAYMKSNMPYLGVSAVPLRQACKTLFAGLAWADSAAWQADVLAIWHEAEFREQRYAAIELTGLRNARAFQTTEALPMYAEMIVTGAWWDHVDNIAGPRFWPLLQNDRTAMTAAMRAWAHDANMWKRRSAIICQLHAKAETDLDLLYAAIEPSLDSKEFFLRKAIGWALRQYARVDPDEVRRYVTANEMRLSGLSRREALKRI</sequence>
<accession>A0ABU8S164</accession>
<keyword evidence="2" id="KW-1185">Reference proteome</keyword>
<reference evidence="1 2" key="1">
    <citation type="submission" date="2024-03" db="EMBL/GenBank/DDBJ databases">
        <authorList>
            <person name="Jo J.-H."/>
        </authorList>
    </citation>
    <scope>NUCLEOTIDE SEQUENCE [LARGE SCALE GENOMIC DNA]</scope>
    <source>
        <strain evidence="1 2">PS1R-30</strain>
    </source>
</reference>
<comment type="caution">
    <text evidence="1">The sequence shown here is derived from an EMBL/GenBank/DDBJ whole genome shotgun (WGS) entry which is preliminary data.</text>
</comment>
<dbReference type="Gene3D" id="1.20.1660.10">
    <property type="entry name" value="Hypothetical protein (EF3068)"/>
    <property type="match status" value="1"/>
</dbReference>
<dbReference type="Pfam" id="PF08713">
    <property type="entry name" value="DNA_alkylation"/>
    <property type="match status" value="1"/>
</dbReference>